<evidence type="ECO:0000256" key="1">
    <source>
        <dbReference type="ARBA" id="ARBA00022763"/>
    </source>
</evidence>
<dbReference type="InterPro" id="IPR015637">
    <property type="entry name" value="MUG/TDG"/>
</dbReference>
<protein>
    <submittedName>
        <fullName evidence="6">Uracil-DNA glycosylase-like protein</fullName>
    </submittedName>
</protein>
<evidence type="ECO:0000256" key="2">
    <source>
        <dbReference type="ARBA" id="ARBA00022801"/>
    </source>
</evidence>
<gene>
    <name evidence="6" type="ORF">BDP27DRAFT_1402590</name>
</gene>
<evidence type="ECO:0000259" key="5">
    <source>
        <dbReference type="Pfam" id="PF03167"/>
    </source>
</evidence>
<dbReference type="AlphaFoldDB" id="A0A9P5PUC1"/>
<feature type="region of interest" description="Disordered" evidence="4">
    <location>
        <begin position="244"/>
        <end position="273"/>
    </location>
</feature>
<dbReference type="GO" id="GO:0008263">
    <property type="term" value="F:pyrimidine-specific mismatch base pair DNA N-glycosylase activity"/>
    <property type="evidence" value="ECO:0007669"/>
    <property type="project" value="TreeGrafter"/>
</dbReference>
<dbReference type="PANTHER" id="PTHR12159:SF9">
    <property type="entry name" value="G_T MISMATCH-SPECIFIC THYMINE DNA GLYCOSYLASE"/>
    <property type="match status" value="1"/>
</dbReference>
<proteinExistence type="predicted"/>
<dbReference type="SUPFAM" id="SSF52141">
    <property type="entry name" value="Uracil-DNA glycosylase-like"/>
    <property type="match status" value="1"/>
</dbReference>
<dbReference type="Proteomes" id="UP000772434">
    <property type="component" value="Unassembled WGS sequence"/>
</dbReference>
<name>A0A9P5PUC1_9AGAR</name>
<evidence type="ECO:0000256" key="3">
    <source>
        <dbReference type="ARBA" id="ARBA00023204"/>
    </source>
</evidence>
<feature type="compositionally biased region" description="Basic and acidic residues" evidence="4">
    <location>
        <begin position="15"/>
        <end position="64"/>
    </location>
</feature>
<dbReference type="Pfam" id="PF03167">
    <property type="entry name" value="UDG"/>
    <property type="match status" value="1"/>
</dbReference>
<organism evidence="6 7">
    <name type="scientific">Rhodocollybia butyracea</name>
    <dbReference type="NCBI Taxonomy" id="206335"/>
    <lineage>
        <taxon>Eukaryota</taxon>
        <taxon>Fungi</taxon>
        <taxon>Dikarya</taxon>
        <taxon>Basidiomycota</taxon>
        <taxon>Agaricomycotina</taxon>
        <taxon>Agaricomycetes</taxon>
        <taxon>Agaricomycetidae</taxon>
        <taxon>Agaricales</taxon>
        <taxon>Marasmiineae</taxon>
        <taxon>Omphalotaceae</taxon>
        <taxon>Rhodocollybia</taxon>
    </lineage>
</organism>
<keyword evidence="1" id="KW-0227">DNA damage</keyword>
<dbReference type="OrthoDB" id="3061920at2759"/>
<dbReference type="Gene3D" id="3.40.470.10">
    <property type="entry name" value="Uracil-DNA glycosylase-like domain"/>
    <property type="match status" value="1"/>
</dbReference>
<evidence type="ECO:0000313" key="6">
    <source>
        <dbReference type="EMBL" id="KAF9069493.1"/>
    </source>
</evidence>
<sequence>MPQRRRSQTSTPQTPKRECKTIDTPTSHDTKSLEIEATRIYETPRRSPRRQHADSGTKRGHVSDSEDEPDDDVEDLLVARSRNLKLESRSPSKSPLKRSRTETASSQTPKVYVDELPKGLPDRLLEGLDIVFCGINPGLTSNSNGFHYSGRGNQFWECLLQANFITPDITYRNAPELPSRFSIGMTDLVTRATAKASELSQAEMRESLPLLLKKISEHRPRVVSFLSIGLCELITTSISCPWKAPKAPRETKRMKPRSLSPQKKSPKKASTQVPPGNVANFREYLLPFKLKYPNANAEGISETLFFAMPSTSAANGYSYRLEDKIVLFRELHSQLQLIKEQSPDALDISSLTVIDPLGF</sequence>
<comment type="caution">
    <text evidence="6">The sequence shown here is derived from an EMBL/GenBank/DDBJ whole genome shotgun (WGS) entry which is preliminary data.</text>
</comment>
<reference evidence="6" key="1">
    <citation type="submission" date="2020-11" db="EMBL/GenBank/DDBJ databases">
        <authorList>
            <consortium name="DOE Joint Genome Institute"/>
            <person name="Ahrendt S."/>
            <person name="Riley R."/>
            <person name="Andreopoulos W."/>
            <person name="Labutti K."/>
            <person name="Pangilinan J."/>
            <person name="Ruiz-Duenas F.J."/>
            <person name="Barrasa J.M."/>
            <person name="Sanchez-Garcia M."/>
            <person name="Camarero S."/>
            <person name="Miyauchi S."/>
            <person name="Serrano A."/>
            <person name="Linde D."/>
            <person name="Babiker R."/>
            <person name="Drula E."/>
            <person name="Ayuso-Fernandez I."/>
            <person name="Pacheco R."/>
            <person name="Padilla G."/>
            <person name="Ferreira P."/>
            <person name="Barriuso J."/>
            <person name="Kellner H."/>
            <person name="Castanera R."/>
            <person name="Alfaro M."/>
            <person name="Ramirez L."/>
            <person name="Pisabarro A.G."/>
            <person name="Kuo A."/>
            <person name="Tritt A."/>
            <person name="Lipzen A."/>
            <person name="He G."/>
            <person name="Yan M."/>
            <person name="Ng V."/>
            <person name="Cullen D."/>
            <person name="Martin F."/>
            <person name="Rosso M.-N."/>
            <person name="Henrissat B."/>
            <person name="Hibbett D."/>
            <person name="Martinez A.T."/>
            <person name="Grigoriev I.V."/>
        </authorList>
    </citation>
    <scope>NUCLEOTIDE SEQUENCE</scope>
    <source>
        <strain evidence="6">AH 40177</strain>
    </source>
</reference>
<evidence type="ECO:0000313" key="7">
    <source>
        <dbReference type="Proteomes" id="UP000772434"/>
    </source>
</evidence>
<dbReference type="InterPro" id="IPR005122">
    <property type="entry name" value="Uracil-DNA_glycosylase-like"/>
</dbReference>
<feature type="region of interest" description="Disordered" evidence="4">
    <location>
        <begin position="1"/>
        <end position="109"/>
    </location>
</feature>
<keyword evidence="7" id="KW-1185">Reference proteome</keyword>
<evidence type="ECO:0000256" key="4">
    <source>
        <dbReference type="SAM" id="MobiDB-lite"/>
    </source>
</evidence>
<feature type="compositionally biased region" description="Polar residues" evidence="4">
    <location>
        <begin position="259"/>
        <end position="273"/>
    </location>
</feature>
<feature type="domain" description="Uracil-DNA glycosylase-like" evidence="5">
    <location>
        <begin position="127"/>
        <end position="227"/>
    </location>
</feature>
<dbReference type="CDD" id="cd10028">
    <property type="entry name" value="UDG-F2_TDG_MUG"/>
    <property type="match status" value="1"/>
</dbReference>
<dbReference type="PANTHER" id="PTHR12159">
    <property type="entry name" value="G/T AND G/U MISMATCH-SPECIFIC DNA GLYCOSYLASE"/>
    <property type="match status" value="1"/>
</dbReference>
<dbReference type="InterPro" id="IPR036895">
    <property type="entry name" value="Uracil-DNA_glycosylase-like_sf"/>
</dbReference>
<dbReference type="GO" id="GO:0004844">
    <property type="term" value="F:uracil DNA N-glycosylase activity"/>
    <property type="evidence" value="ECO:0007669"/>
    <property type="project" value="TreeGrafter"/>
</dbReference>
<keyword evidence="3" id="KW-0234">DNA repair</keyword>
<accession>A0A9P5PUC1</accession>
<dbReference type="EMBL" id="JADNRY010000050">
    <property type="protein sequence ID" value="KAF9069493.1"/>
    <property type="molecule type" value="Genomic_DNA"/>
</dbReference>
<dbReference type="GO" id="GO:0006285">
    <property type="term" value="P:base-excision repair, AP site formation"/>
    <property type="evidence" value="ECO:0007669"/>
    <property type="project" value="InterPro"/>
</dbReference>
<keyword evidence="2" id="KW-0378">Hydrolase</keyword>
<feature type="compositionally biased region" description="Acidic residues" evidence="4">
    <location>
        <begin position="65"/>
        <end position="75"/>
    </location>
</feature>